<reference evidence="1 2" key="1">
    <citation type="submission" date="2019-09" db="EMBL/GenBank/DDBJ databases">
        <title>A chromosome-level genome assembly of the Chinese tupelo Nyssa sinensis.</title>
        <authorList>
            <person name="Yang X."/>
            <person name="Kang M."/>
            <person name="Yang Y."/>
            <person name="Xiong H."/>
            <person name="Wang M."/>
            <person name="Zhang Z."/>
            <person name="Wang Z."/>
            <person name="Wu H."/>
            <person name="Ma T."/>
            <person name="Liu J."/>
            <person name="Xi Z."/>
        </authorList>
    </citation>
    <scope>NUCLEOTIDE SEQUENCE [LARGE SCALE GENOMIC DNA]</scope>
    <source>
        <strain evidence="1">J267</strain>
        <tissue evidence="1">Leaf</tissue>
    </source>
</reference>
<accession>A0A5J4ZZD3</accession>
<evidence type="ECO:0000313" key="2">
    <source>
        <dbReference type="Proteomes" id="UP000325577"/>
    </source>
</evidence>
<keyword evidence="2" id="KW-1185">Reference proteome</keyword>
<proteinExistence type="predicted"/>
<organism evidence="1 2">
    <name type="scientific">Nyssa sinensis</name>
    <dbReference type="NCBI Taxonomy" id="561372"/>
    <lineage>
        <taxon>Eukaryota</taxon>
        <taxon>Viridiplantae</taxon>
        <taxon>Streptophyta</taxon>
        <taxon>Embryophyta</taxon>
        <taxon>Tracheophyta</taxon>
        <taxon>Spermatophyta</taxon>
        <taxon>Magnoliopsida</taxon>
        <taxon>eudicotyledons</taxon>
        <taxon>Gunneridae</taxon>
        <taxon>Pentapetalae</taxon>
        <taxon>asterids</taxon>
        <taxon>Cornales</taxon>
        <taxon>Nyssaceae</taxon>
        <taxon>Nyssa</taxon>
    </lineage>
</organism>
<name>A0A5J4ZZD3_9ASTE</name>
<gene>
    <name evidence="1" type="ORF">F0562_013208</name>
</gene>
<dbReference type="EMBL" id="CM018048">
    <property type="protein sequence ID" value="KAA8522431.1"/>
    <property type="molecule type" value="Genomic_DNA"/>
</dbReference>
<dbReference type="Proteomes" id="UP000325577">
    <property type="component" value="Linkage Group LG5"/>
</dbReference>
<dbReference type="AlphaFoldDB" id="A0A5J4ZZD3"/>
<protein>
    <submittedName>
        <fullName evidence="1">Uncharacterized protein</fullName>
    </submittedName>
</protein>
<sequence>MSGTGLDDDNWKDEKETIFFLLQKLLEFGRARSGIIVLACVQVVVNHSCGQPWEINKSRDVNAIFLSKGHLQDRMAGATKVIINNLHSLERYYVLVMMQLD</sequence>
<evidence type="ECO:0000313" key="1">
    <source>
        <dbReference type="EMBL" id="KAA8522431.1"/>
    </source>
</evidence>